<dbReference type="EMBL" id="CP106982">
    <property type="protein sequence ID" value="UYF95679.1"/>
    <property type="molecule type" value="Genomic_DNA"/>
</dbReference>
<accession>A0AA46PJR9</accession>
<dbReference type="NCBIfam" id="TIGR02243">
    <property type="entry name" value="putative baseplate assembly protein"/>
    <property type="match status" value="1"/>
</dbReference>
<name>A0AA46PJR9_9NOCA</name>
<dbReference type="AlphaFoldDB" id="A0AA46PJR9"/>
<reference evidence="1" key="1">
    <citation type="submission" date="2022-09" db="EMBL/GenBank/DDBJ databases">
        <title>The genome sequence of Rhodococcus aetherivorans N1.</title>
        <authorList>
            <person name="Jiang W."/>
        </authorList>
    </citation>
    <scope>NUCLEOTIDE SEQUENCE</scope>
    <source>
        <strain evidence="1">N1</strain>
    </source>
</reference>
<sequence>MLPAPNLDDRTFQQLVDDARRLVQDRCPEWSDHNVSDPGITLIETFAMMVDQLIYRLNRVPNRNYLKFLELIGVERRPPGVAQGAVTFWLSAPQPQTVVVRAETEVATDRTDVTEPVVFSTAERLDIVPCSAAWVGVQLVGSEPVERTNEMRGSAGFTCFSPVPRPGDSLVIGLSNAVPRCAVLLRIDCEVSGIGVDPRRPPRVWEARTPTGWQRCEVDRDQTGGLNKPGDVVLHIPPEHTESVFAGVRRAWIRCRLRETESGERTYSEPPRIRKITARTIGGTTPVIHARVVHDEFLGVSDGAADQHLRVRHTPVLRWPGCSMVVVDAGQESRWHHVEHFAESTAQDKVFHVDAVTGEVSFGPALRQADGTLRRYGAVPAKSSAIRMAAYRTGGGAEGNVASGRIRVLKTSVPYISRIENRGPAIGGAPPETLEELKIRGPLLLRSRGRAVTARDFEELTREVAPETARVHCLPSNDASEAGVVRVLLVPHVRPDDAGHIALADLEPPDDTVQRIRRYLDERRLVGTRLIIEPPVYRAVTVVVVNVRPGPGFTAAQVESGLLDVLYRYLDPLRGGRDGRGWPLGRAVRDGEIAAAISAVPGFEMSSSTSIRLYPADPVTGSRGERASVLPLAADTLVYSYDHQVVMTA</sequence>
<gene>
    <name evidence="1" type="ORF">OCS65_07955</name>
</gene>
<dbReference type="GeneID" id="83620342"/>
<organism evidence="1 2">
    <name type="scientific">Rhodococcus aetherivorans</name>
    <dbReference type="NCBI Taxonomy" id="191292"/>
    <lineage>
        <taxon>Bacteria</taxon>
        <taxon>Bacillati</taxon>
        <taxon>Actinomycetota</taxon>
        <taxon>Actinomycetes</taxon>
        <taxon>Mycobacteriales</taxon>
        <taxon>Nocardiaceae</taxon>
        <taxon>Rhodococcus</taxon>
    </lineage>
</organism>
<protein>
    <submittedName>
        <fullName evidence="1">Baseplate assembly protein</fullName>
    </submittedName>
</protein>
<proteinExistence type="predicted"/>
<evidence type="ECO:0000313" key="2">
    <source>
        <dbReference type="Proteomes" id="UP001163947"/>
    </source>
</evidence>
<dbReference type="InterPro" id="IPR011749">
    <property type="entry name" value="CHP02243"/>
</dbReference>
<evidence type="ECO:0000313" key="1">
    <source>
        <dbReference type="EMBL" id="UYF95679.1"/>
    </source>
</evidence>
<dbReference type="Proteomes" id="UP001163947">
    <property type="component" value="Chromosome"/>
</dbReference>
<dbReference type="RefSeq" id="WP_065922219.1">
    <property type="nucleotide sequence ID" value="NZ_CP106982.1"/>
</dbReference>